<protein>
    <recommendedName>
        <fullName evidence="8">Rho GTPase-activating protein 21</fullName>
    </recommendedName>
</protein>
<evidence type="ECO:0000313" key="6">
    <source>
        <dbReference type="EMBL" id="CAH1110583.1"/>
    </source>
</evidence>
<feature type="compositionally biased region" description="Basic and acidic residues" evidence="2">
    <location>
        <begin position="1680"/>
        <end position="1690"/>
    </location>
</feature>
<feature type="compositionally biased region" description="Basic and acidic residues" evidence="2">
    <location>
        <begin position="1778"/>
        <end position="1795"/>
    </location>
</feature>
<name>A0A9P0GEK1_9CUCU</name>
<feature type="domain" description="PH" evidence="3">
    <location>
        <begin position="811"/>
        <end position="928"/>
    </location>
</feature>
<dbReference type="Gene3D" id="1.10.555.10">
    <property type="entry name" value="Rho GTPase activation protein"/>
    <property type="match status" value="1"/>
</dbReference>
<feature type="compositionally biased region" description="Basic and acidic residues" evidence="2">
    <location>
        <begin position="1595"/>
        <end position="1609"/>
    </location>
</feature>
<accession>A0A9P0GEK1</accession>
<dbReference type="Gene3D" id="2.30.42.10">
    <property type="match status" value="1"/>
</dbReference>
<feature type="compositionally biased region" description="Low complexity" evidence="2">
    <location>
        <begin position="341"/>
        <end position="353"/>
    </location>
</feature>
<evidence type="ECO:0000259" key="3">
    <source>
        <dbReference type="PROSITE" id="PS50003"/>
    </source>
</evidence>
<keyword evidence="1" id="KW-0343">GTPase activation</keyword>
<dbReference type="SUPFAM" id="SSF50156">
    <property type="entry name" value="PDZ domain-like"/>
    <property type="match status" value="1"/>
</dbReference>
<organism evidence="6 7">
    <name type="scientific">Psylliodes chrysocephalus</name>
    <dbReference type="NCBI Taxonomy" id="3402493"/>
    <lineage>
        <taxon>Eukaryota</taxon>
        <taxon>Metazoa</taxon>
        <taxon>Ecdysozoa</taxon>
        <taxon>Arthropoda</taxon>
        <taxon>Hexapoda</taxon>
        <taxon>Insecta</taxon>
        <taxon>Pterygota</taxon>
        <taxon>Neoptera</taxon>
        <taxon>Endopterygota</taxon>
        <taxon>Coleoptera</taxon>
        <taxon>Polyphaga</taxon>
        <taxon>Cucujiformia</taxon>
        <taxon>Chrysomeloidea</taxon>
        <taxon>Chrysomelidae</taxon>
        <taxon>Galerucinae</taxon>
        <taxon>Alticini</taxon>
        <taxon>Psylliodes</taxon>
    </lineage>
</organism>
<feature type="region of interest" description="Disordered" evidence="2">
    <location>
        <begin position="446"/>
        <end position="473"/>
    </location>
</feature>
<feature type="domain" description="PDZ" evidence="4">
    <location>
        <begin position="75"/>
        <end position="154"/>
    </location>
</feature>
<feature type="compositionally biased region" description="Basic and acidic residues" evidence="2">
    <location>
        <begin position="1700"/>
        <end position="1756"/>
    </location>
</feature>
<dbReference type="FunFam" id="1.10.555.10:FF:000058">
    <property type="entry name" value="GTPase-activating protein pac-1"/>
    <property type="match status" value="1"/>
</dbReference>
<evidence type="ECO:0008006" key="8">
    <source>
        <dbReference type="Google" id="ProtNLM"/>
    </source>
</evidence>
<feature type="compositionally biased region" description="Polar residues" evidence="2">
    <location>
        <begin position="540"/>
        <end position="549"/>
    </location>
</feature>
<proteinExistence type="predicted"/>
<dbReference type="InterPro" id="IPR008936">
    <property type="entry name" value="Rho_GTPase_activation_prot"/>
</dbReference>
<reference evidence="6" key="1">
    <citation type="submission" date="2022-01" db="EMBL/GenBank/DDBJ databases">
        <authorList>
            <person name="King R."/>
        </authorList>
    </citation>
    <scope>NUCLEOTIDE SEQUENCE</scope>
</reference>
<dbReference type="PANTHER" id="PTHR23175">
    <property type="entry name" value="PDZ DOMAIN-CONTAINING PROTEIN"/>
    <property type="match status" value="1"/>
</dbReference>
<dbReference type="PROSITE" id="PS50106">
    <property type="entry name" value="PDZ"/>
    <property type="match status" value="1"/>
</dbReference>
<dbReference type="SMART" id="SM00324">
    <property type="entry name" value="RhoGAP"/>
    <property type="match status" value="1"/>
</dbReference>
<dbReference type="PANTHER" id="PTHR23175:SF23">
    <property type="entry name" value="PDZ DOMAIN-CONTAINING PROTEIN"/>
    <property type="match status" value="1"/>
</dbReference>
<feature type="compositionally biased region" description="Polar residues" evidence="2">
    <location>
        <begin position="355"/>
        <end position="364"/>
    </location>
</feature>
<feature type="region of interest" description="Disordered" evidence="2">
    <location>
        <begin position="407"/>
        <end position="432"/>
    </location>
</feature>
<dbReference type="InterPro" id="IPR001849">
    <property type="entry name" value="PH_domain"/>
</dbReference>
<dbReference type="PROSITE" id="PS50238">
    <property type="entry name" value="RHOGAP"/>
    <property type="match status" value="1"/>
</dbReference>
<dbReference type="Proteomes" id="UP001153636">
    <property type="component" value="Chromosome 5"/>
</dbReference>
<dbReference type="InterPro" id="IPR000198">
    <property type="entry name" value="RhoGAP_dom"/>
</dbReference>
<feature type="compositionally biased region" description="Basic and acidic residues" evidence="2">
    <location>
        <begin position="407"/>
        <end position="418"/>
    </location>
</feature>
<feature type="region of interest" description="Disordered" evidence="2">
    <location>
        <begin position="337"/>
        <end position="367"/>
    </location>
</feature>
<dbReference type="OrthoDB" id="6281275at2759"/>
<dbReference type="GO" id="GO:0005096">
    <property type="term" value="F:GTPase activator activity"/>
    <property type="evidence" value="ECO:0007669"/>
    <property type="project" value="UniProtKB-KW"/>
</dbReference>
<evidence type="ECO:0000259" key="4">
    <source>
        <dbReference type="PROSITE" id="PS50106"/>
    </source>
</evidence>
<feature type="region of interest" description="Disordered" evidence="2">
    <location>
        <begin position="956"/>
        <end position="1011"/>
    </location>
</feature>
<evidence type="ECO:0000256" key="2">
    <source>
        <dbReference type="SAM" id="MobiDB-lite"/>
    </source>
</evidence>
<feature type="region of interest" description="Disordered" evidence="2">
    <location>
        <begin position="22"/>
        <end position="44"/>
    </location>
</feature>
<feature type="compositionally biased region" description="Basic and acidic residues" evidence="2">
    <location>
        <begin position="571"/>
        <end position="582"/>
    </location>
</feature>
<dbReference type="Gene3D" id="2.30.29.30">
    <property type="entry name" value="Pleckstrin-homology domain (PH domain)/Phosphotyrosine-binding domain (PTB)"/>
    <property type="match status" value="1"/>
</dbReference>
<feature type="compositionally biased region" description="Low complexity" evidence="2">
    <location>
        <begin position="604"/>
        <end position="615"/>
    </location>
</feature>
<evidence type="ECO:0000313" key="7">
    <source>
        <dbReference type="Proteomes" id="UP001153636"/>
    </source>
</evidence>
<feature type="compositionally biased region" description="Basic and acidic residues" evidence="2">
    <location>
        <begin position="680"/>
        <end position="699"/>
    </location>
</feature>
<feature type="compositionally biased region" description="Low complexity" evidence="2">
    <location>
        <begin position="778"/>
        <end position="790"/>
    </location>
</feature>
<dbReference type="InterPro" id="IPR036034">
    <property type="entry name" value="PDZ_sf"/>
</dbReference>
<feature type="compositionally biased region" description="Polar residues" evidence="2">
    <location>
        <begin position="1661"/>
        <end position="1679"/>
    </location>
</feature>
<dbReference type="InterPro" id="IPR001478">
    <property type="entry name" value="PDZ"/>
</dbReference>
<feature type="compositionally biased region" description="Polar residues" evidence="2">
    <location>
        <begin position="956"/>
        <end position="1007"/>
    </location>
</feature>
<dbReference type="EMBL" id="OV651817">
    <property type="protein sequence ID" value="CAH1110583.1"/>
    <property type="molecule type" value="Genomic_DNA"/>
</dbReference>
<dbReference type="InterPro" id="IPR041489">
    <property type="entry name" value="PDZ_6"/>
</dbReference>
<feature type="compositionally biased region" description="Basic and acidic residues" evidence="2">
    <location>
        <begin position="649"/>
        <end position="663"/>
    </location>
</feature>
<feature type="compositionally biased region" description="Low complexity" evidence="2">
    <location>
        <begin position="583"/>
        <end position="592"/>
    </location>
</feature>
<evidence type="ECO:0000259" key="5">
    <source>
        <dbReference type="PROSITE" id="PS50238"/>
    </source>
</evidence>
<dbReference type="InterPro" id="IPR041681">
    <property type="entry name" value="PH_9"/>
</dbReference>
<feature type="compositionally biased region" description="Basic and acidic residues" evidence="2">
    <location>
        <begin position="1630"/>
        <end position="1646"/>
    </location>
</feature>
<dbReference type="SUPFAM" id="SSF48350">
    <property type="entry name" value="GTPase activation domain, GAP"/>
    <property type="match status" value="1"/>
</dbReference>
<feature type="region of interest" description="Disordered" evidence="2">
    <location>
        <begin position="1294"/>
        <end position="1315"/>
    </location>
</feature>
<feature type="region of interest" description="Disordered" evidence="2">
    <location>
        <begin position="1583"/>
        <end position="1799"/>
    </location>
</feature>
<dbReference type="Pfam" id="PF17820">
    <property type="entry name" value="PDZ_6"/>
    <property type="match status" value="1"/>
</dbReference>
<dbReference type="InterPro" id="IPR011993">
    <property type="entry name" value="PH-like_dom_sf"/>
</dbReference>
<feature type="region of interest" description="Disordered" evidence="2">
    <location>
        <begin position="778"/>
        <end position="799"/>
    </location>
</feature>
<dbReference type="Pfam" id="PF00620">
    <property type="entry name" value="RhoGAP"/>
    <property type="match status" value="1"/>
</dbReference>
<dbReference type="Pfam" id="PF15410">
    <property type="entry name" value="PH_9"/>
    <property type="match status" value="1"/>
</dbReference>
<dbReference type="SMART" id="SM00233">
    <property type="entry name" value="PH"/>
    <property type="match status" value="1"/>
</dbReference>
<feature type="compositionally biased region" description="Polar residues" evidence="2">
    <location>
        <begin position="419"/>
        <end position="429"/>
    </location>
</feature>
<feature type="region of interest" description="Disordered" evidence="2">
    <location>
        <begin position="571"/>
        <end position="615"/>
    </location>
</feature>
<gene>
    <name evidence="6" type="ORF">PSYICH_LOCUS11489</name>
</gene>
<dbReference type="GO" id="GO:0007165">
    <property type="term" value="P:signal transduction"/>
    <property type="evidence" value="ECO:0007669"/>
    <property type="project" value="InterPro"/>
</dbReference>
<sequence>MDEYGGSPSNIPNAFRTQETFQRQQEAQVGHRFPNSTGIVPVPRGSRGPRSLYIRRYGDSFGFTLRHFIVYPPDSIAEHHDGRHAAVGALLAPMDTIFVKHVKERSPARQAGLQKGDRLVAVNGIAVKDKPYSQVVQLIVNSPEYLHLLVVPKEEDVLQRFFSETAYNPASNQSTYADIPPPVDKHTAQQIISKRLARVPNEFQVDAFSWRSLQHPYVATEPRPEYDRGPHSAENLLHNVPRRRNQQEIYCEIHPHDTERIGRSRAAPQVPLYKKMGRRASEGNILSDSDRYLSEFNSINPVTQEDYNMKTGYRNNNYNSESGDFSKTARLSLDVERRESSSSLSVDSSKDSLASFGSNSTLTGHETDDSAIMDRFRKSVQQKEAFLKNPVNVKEFYGRPKKLEKQVWPPVERDKDSPSRNNSRPSHQNVIRVKHDIENERDLCGPGNQNGHPGYGGAVSNVPHQRGVTSPREKENMNLDRIYEASTAPGGFDSMEGMNGSNAEEAYYDERRVYSPPLQIVSRRAKDFESGRPLPDDDPVQTNRTSFSKSELARLSSKILVPNVTERAQEYEIKASEPRKDTSLTSTNSSSSILKRIQRDSRSLDSSGSNASSASVNEVLIEGGSGKKLSGNVMISSGSKYLHCPPPSETERGKPPPDIELTPRVRVRSNSVESWVGALTDRRKTKDESSKKGDDDKPVVVKRRPKNTNINPVDDDRITRRESYLKATEGGRMHIDSDLSDGGDLSPHAIRSAHRRWRPPVFPGDIQQLRKLFEDAASSLGGSGSSSNASLDKEKVSGDSSPLVECKEMTVIVREGTLHCKILEIDGKRATDRSWKQVYIVLKGPKLYLYRDRHHHQSPVGTLDSLDQSLSSGVDMRTSVVRVAEDYTKRKNVLRVSSVKPCRSEFLLQADSTEEFADWVKTLQEQVAASTEAELEPPSSLQKAVPQLVAASTSIQVQGSHLSPQLNKQKATTSRNRSPTGQSPVSKSRKPSQIPTEISATATSPKSKTWRGRMAKQFRKFNQGNNSPSSPTAPEGSTFGIPIEDCIPSISNVYLPRFVEICTDIIDERGLQTIGIYRVPGNNASITALTEEVNRNYDDVPQEDPRWKDLHVVSSLLKSYFRKMPNSLVTVQLYPSFIKADKIENPRERMEQLKKLVKSLPRHNYYTLRHIVMHLRRIADNSHVNKMDFKNLAIVFGPTIVRPEEENMESMVSHMNNQYRIVETLLTHSEWFFPENENEENLPVPDTHFADGSDEFDQNNQTLLLNNITKCGVLKDHKEKNGALLSSIISAAQRKVKRKPHKPLSSMQESKEDAISPTNLKVFPSQSFSPIDLKECSLPDEKSSSDIPTTVMDIEKKSNSTEKVPWFKYSSDKDDFYRRIENFRQETEAMLQLPRKTEISVTNIDPRTMGQLSSSSNTLNRNMRLSSLKPDSHYLMKTHSATNVFSRTNNATEPNRNSLASVDNYSLQYSKNGNDFAFVKNDSGKQVKGASSGGAYGDVTDSALNDRIPGVIKGNIRRGSSVENINSSSKDISNGKKVRYENEIDCQRIGSLESLNKVSNDDESLLSTMTKLIDERLKDQPSILSGEGIPYVDESPEKHPKKSYPDKENIPQASDLYRNPSLHKNQLKMSKKEDKEYKNDKEKEEDTMAMEKVPDNDRNITKTIVFSNKNKVNQSGTNLRRSESLNRPERTSSPLNNKLKRSESLNKGDRLKRSDSLSKSEKTESNINRKREINLNNRRFKDSVKNKRKSGHPDRSIKRRHTVGGTKDPDKITWVMDNKNEDKDANQNTRKERSLRTSSPDLSAMRRDRFFFEINLIGPDNMVVALRQHLIGARPQSFPESSVFTVPLESHV</sequence>
<dbReference type="SUPFAM" id="SSF50729">
    <property type="entry name" value="PH domain-like"/>
    <property type="match status" value="1"/>
</dbReference>
<feature type="region of interest" description="Disordered" evidence="2">
    <location>
        <begin position="524"/>
        <end position="549"/>
    </location>
</feature>
<feature type="domain" description="Rho-GAP" evidence="5">
    <location>
        <begin position="1041"/>
        <end position="1233"/>
    </location>
</feature>
<evidence type="ECO:0000256" key="1">
    <source>
        <dbReference type="ARBA" id="ARBA00022468"/>
    </source>
</evidence>
<dbReference type="SMART" id="SM00228">
    <property type="entry name" value="PDZ"/>
    <property type="match status" value="1"/>
</dbReference>
<dbReference type="PROSITE" id="PS50003">
    <property type="entry name" value="PH_DOMAIN"/>
    <property type="match status" value="1"/>
</dbReference>
<keyword evidence="7" id="KW-1185">Reference proteome</keyword>
<feature type="region of interest" description="Disordered" evidence="2">
    <location>
        <begin position="640"/>
        <end position="720"/>
    </location>
</feature>